<gene>
    <name evidence="2" type="ORF">NCTC5773_03567</name>
</gene>
<feature type="domain" description="DUF4123" evidence="1">
    <location>
        <begin position="23"/>
        <end position="140"/>
    </location>
</feature>
<dbReference type="RefSeq" id="WP_150363589.1">
    <property type="nucleotide sequence ID" value="NZ_DACWUI010000031.1"/>
</dbReference>
<name>A0A6D2GCE8_SALER</name>
<protein>
    <recommendedName>
        <fullName evidence="1">DUF4123 domain-containing protein</fullName>
    </recommendedName>
</protein>
<proteinExistence type="predicted"/>
<sequence>MVEQHYAFRVLMRLGKKSTMLRLYALIDGIQYDRAIKEELNEGCGRYSLFSLPEDKPLAFAGPWLFDVSKLSINHLARILEMERKYPAVSWIISEHPALLLVQHLQSCLLVSFPSEQKGILCFYDCRVLKFLPELLSQKQIGHLMTYSQQWLFYYNGEINCYKCDTGILNVNILDDDIYSSEVF</sequence>
<dbReference type="AlphaFoldDB" id="A0A6D2GCE8"/>
<reference evidence="2 3" key="1">
    <citation type="submission" date="2018-12" db="EMBL/GenBank/DDBJ databases">
        <authorList>
            <consortium name="Pathogen Informatics"/>
        </authorList>
    </citation>
    <scope>NUCLEOTIDE SEQUENCE [LARGE SCALE GENOMIC DNA]</scope>
    <source>
        <strain evidence="2 3">NCTC5773</strain>
    </source>
</reference>
<evidence type="ECO:0000259" key="1">
    <source>
        <dbReference type="Pfam" id="PF13503"/>
    </source>
</evidence>
<dbReference type="EMBL" id="LR134141">
    <property type="protein sequence ID" value="VEA05136.1"/>
    <property type="molecule type" value="Genomic_DNA"/>
</dbReference>
<organism evidence="2 3">
    <name type="scientific">Salmonella enterica subsp. salamae</name>
    <dbReference type="NCBI Taxonomy" id="59202"/>
    <lineage>
        <taxon>Bacteria</taxon>
        <taxon>Pseudomonadati</taxon>
        <taxon>Pseudomonadota</taxon>
        <taxon>Gammaproteobacteria</taxon>
        <taxon>Enterobacterales</taxon>
        <taxon>Enterobacteriaceae</taxon>
        <taxon>Salmonella</taxon>
    </lineage>
</organism>
<evidence type="ECO:0000313" key="2">
    <source>
        <dbReference type="EMBL" id="VEA05136.1"/>
    </source>
</evidence>
<evidence type="ECO:0000313" key="3">
    <source>
        <dbReference type="Proteomes" id="UP000267858"/>
    </source>
</evidence>
<accession>A0A6D2GCE8</accession>
<dbReference type="Proteomes" id="UP000267858">
    <property type="component" value="Chromosome"/>
</dbReference>
<dbReference type="InterPro" id="IPR025391">
    <property type="entry name" value="DUF4123"/>
</dbReference>
<dbReference type="Pfam" id="PF13503">
    <property type="entry name" value="DUF4123"/>
    <property type="match status" value="1"/>
</dbReference>